<dbReference type="CDD" id="cd07377">
    <property type="entry name" value="WHTH_GntR"/>
    <property type="match status" value="1"/>
</dbReference>
<dbReference type="Pfam" id="PF00392">
    <property type="entry name" value="GntR"/>
    <property type="match status" value="1"/>
</dbReference>
<evidence type="ECO:0000256" key="2">
    <source>
        <dbReference type="ARBA" id="ARBA00023125"/>
    </source>
</evidence>
<dbReference type="SMART" id="SM00345">
    <property type="entry name" value="HTH_GNTR"/>
    <property type="match status" value="1"/>
</dbReference>
<accession>A0ABY8BXR9</accession>
<evidence type="ECO:0000256" key="1">
    <source>
        <dbReference type="ARBA" id="ARBA00023015"/>
    </source>
</evidence>
<dbReference type="InterPro" id="IPR008920">
    <property type="entry name" value="TF_FadR/GntR_C"/>
</dbReference>
<keyword evidence="1" id="KW-0805">Transcription regulation</keyword>
<dbReference type="RefSeq" id="WP_275278319.1">
    <property type="nucleotide sequence ID" value="NZ_CP119108.1"/>
</dbReference>
<dbReference type="SUPFAM" id="SSF48008">
    <property type="entry name" value="GntR ligand-binding domain-like"/>
    <property type="match status" value="1"/>
</dbReference>
<keyword evidence="3" id="KW-0804">Transcription</keyword>
<dbReference type="PANTHER" id="PTHR43537">
    <property type="entry name" value="TRANSCRIPTIONAL REGULATOR, GNTR FAMILY"/>
    <property type="match status" value="1"/>
</dbReference>
<dbReference type="Proteomes" id="UP001214553">
    <property type="component" value="Chromosome"/>
</dbReference>
<name>A0ABY8BXR9_9MICO</name>
<dbReference type="SUPFAM" id="SSF46785">
    <property type="entry name" value="Winged helix' DNA-binding domain"/>
    <property type="match status" value="1"/>
</dbReference>
<dbReference type="Gene3D" id="1.10.10.10">
    <property type="entry name" value="Winged helix-like DNA-binding domain superfamily/Winged helix DNA-binding domain"/>
    <property type="match status" value="1"/>
</dbReference>
<reference evidence="5 6" key="1">
    <citation type="submission" date="2023-03" db="EMBL/GenBank/DDBJ databases">
        <title>Genome sequence of Microbacterium sp. KACC 23027.</title>
        <authorList>
            <person name="Kim S."/>
            <person name="Heo J."/>
            <person name="Kwon S.-W."/>
        </authorList>
    </citation>
    <scope>NUCLEOTIDE SEQUENCE [LARGE SCALE GENOMIC DNA]</scope>
    <source>
        <strain evidence="5 6">KACC 23027</strain>
    </source>
</reference>
<evidence type="ECO:0000313" key="5">
    <source>
        <dbReference type="EMBL" id="WEG08994.1"/>
    </source>
</evidence>
<dbReference type="PANTHER" id="PTHR43537:SF49">
    <property type="entry name" value="TRANSCRIPTIONAL REGULATORY PROTEIN"/>
    <property type="match status" value="1"/>
</dbReference>
<dbReference type="Pfam" id="PF07729">
    <property type="entry name" value="FCD"/>
    <property type="match status" value="1"/>
</dbReference>
<keyword evidence="6" id="KW-1185">Reference proteome</keyword>
<dbReference type="InterPro" id="IPR000485">
    <property type="entry name" value="AsnC-type_HTH_dom"/>
</dbReference>
<dbReference type="PRINTS" id="PR00035">
    <property type="entry name" value="HTHGNTR"/>
</dbReference>
<dbReference type="Gene3D" id="1.20.120.530">
    <property type="entry name" value="GntR ligand-binding domain-like"/>
    <property type="match status" value="1"/>
</dbReference>
<dbReference type="EMBL" id="CP119108">
    <property type="protein sequence ID" value="WEG08994.1"/>
    <property type="molecule type" value="Genomic_DNA"/>
</dbReference>
<dbReference type="InterPro" id="IPR036390">
    <property type="entry name" value="WH_DNA-bd_sf"/>
</dbReference>
<feature type="domain" description="HTH gntR-type" evidence="4">
    <location>
        <begin position="15"/>
        <end position="82"/>
    </location>
</feature>
<evidence type="ECO:0000259" key="4">
    <source>
        <dbReference type="PROSITE" id="PS50949"/>
    </source>
</evidence>
<evidence type="ECO:0000256" key="3">
    <source>
        <dbReference type="ARBA" id="ARBA00023163"/>
    </source>
</evidence>
<proteinExistence type="predicted"/>
<dbReference type="InterPro" id="IPR000524">
    <property type="entry name" value="Tscrpt_reg_HTH_GntR"/>
</dbReference>
<evidence type="ECO:0000313" key="6">
    <source>
        <dbReference type="Proteomes" id="UP001214553"/>
    </source>
</evidence>
<dbReference type="PRINTS" id="PR00033">
    <property type="entry name" value="HTHASNC"/>
</dbReference>
<gene>
    <name evidence="5" type="ORF">PU630_00070</name>
</gene>
<keyword evidence="2" id="KW-0238">DNA-binding</keyword>
<sequence length="214" mass="24106">MTSDVAFAPLDPRGAVLGDEVYTVLGEAILDGRLAPGERLRDVELAENLGVSRTPVREALQRLERCGLVEVSANRWTRVSIPDASMLEATHEFIVYTMGNAIRMAVGRCSDDTLDQLLAGVDELIAASRADDRREMLRLSAQFFTMVTYATGNRMLEQILEECEFGLRRNLYGWRPHVTDEVERTDMYRVFRDAVAARDGDRAERILRLQHGFG</sequence>
<dbReference type="InterPro" id="IPR036388">
    <property type="entry name" value="WH-like_DNA-bd_sf"/>
</dbReference>
<organism evidence="5 6">
    <name type="scientific">Microbacterium horticulturae</name>
    <dbReference type="NCBI Taxonomy" id="3028316"/>
    <lineage>
        <taxon>Bacteria</taxon>
        <taxon>Bacillati</taxon>
        <taxon>Actinomycetota</taxon>
        <taxon>Actinomycetes</taxon>
        <taxon>Micrococcales</taxon>
        <taxon>Microbacteriaceae</taxon>
        <taxon>Microbacterium</taxon>
    </lineage>
</organism>
<dbReference type="InterPro" id="IPR011711">
    <property type="entry name" value="GntR_C"/>
</dbReference>
<protein>
    <submittedName>
        <fullName evidence="5">GntR family transcriptional regulator</fullName>
    </submittedName>
</protein>
<dbReference type="PROSITE" id="PS50949">
    <property type="entry name" value="HTH_GNTR"/>
    <property type="match status" value="1"/>
</dbReference>